<dbReference type="Gene3D" id="3.30.70.2460">
    <property type="entry name" value="Rad4, beta-hairpin domain BHD3"/>
    <property type="match status" value="1"/>
</dbReference>
<feature type="compositionally biased region" description="Basic residues" evidence="6">
    <location>
        <begin position="1"/>
        <end position="10"/>
    </location>
</feature>
<evidence type="ECO:0000256" key="2">
    <source>
        <dbReference type="ARBA" id="ARBA00009525"/>
    </source>
</evidence>
<reference evidence="10 11" key="1">
    <citation type="submission" date="2023-08" db="EMBL/GenBank/DDBJ databases">
        <title>Black Yeasts Isolated from many extreme environments.</title>
        <authorList>
            <person name="Coleine C."/>
            <person name="Stajich J.E."/>
            <person name="Selbmann L."/>
        </authorList>
    </citation>
    <scope>NUCLEOTIDE SEQUENCE [LARGE SCALE GENOMIC DNA]</scope>
    <source>
        <strain evidence="10 11">CCFEE 5935</strain>
    </source>
</reference>
<name>A0AAV9NVV0_9PEZI</name>
<feature type="region of interest" description="Disordered" evidence="6">
    <location>
        <begin position="804"/>
        <end position="1104"/>
    </location>
</feature>
<keyword evidence="5" id="KW-0539">Nucleus</keyword>
<dbReference type="AlphaFoldDB" id="A0AAV9NVV0"/>
<dbReference type="Pfam" id="PF10405">
    <property type="entry name" value="BHD_3"/>
    <property type="match status" value="1"/>
</dbReference>
<evidence type="ECO:0000256" key="1">
    <source>
        <dbReference type="ARBA" id="ARBA00004123"/>
    </source>
</evidence>
<dbReference type="SUPFAM" id="SSF54001">
    <property type="entry name" value="Cysteine proteinases"/>
    <property type="match status" value="1"/>
</dbReference>
<dbReference type="GO" id="GO:0071942">
    <property type="term" value="C:XPC complex"/>
    <property type="evidence" value="ECO:0007669"/>
    <property type="project" value="TreeGrafter"/>
</dbReference>
<dbReference type="GO" id="GO:0006298">
    <property type="term" value="P:mismatch repair"/>
    <property type="evidence" value="ECO:0007669"/>
    <property type="project" value="TreeGrafter"/>
</dbReference>
<dbReference type="Gene3D" id="3.90.260.10">
    <property type="entry name" value="Transglutaminase-like"/>
    <property type="match status" value="1"/>
</dbReference>
<comment type="similarity">
    <text evidence="2">Belongs to the XPC family.</text>
</comment>
<feature type="domain" description="Rad4 beta-hairpin" evidence="9">
    <location>
        <begin position="640"/>
        <end position="714"/>
    </location>
</feature>
<feature type="compositionally biased region" description="Acidic residues" evidence="6">
    <location>
        <begin position="104"/>
        <end position="121"/>
    </location>
</feature>
<dbReference type="SMART" id="SM01032">
    <property type="entry name" value="BHD_3"/>
    <property type="match status" value="1"/>
</dbReference>
<evidence type="ECO:0000313" key="10">
    <source>
        <dbReference type="EMBL" id="KAK5162762.1"/>
    </source>
</evidence>
<dbReference type="Gene3D" id="3.30.60.290">
    <property type="entry name" value="Rad4, beta-hairpin domain BHD2"/>
    <property type="match status" value="1"/>
</dbReference>
<dbReference type="GO" id="GO:0003697">
    <property type="term" value="F:single-stranded DNA binding"/>
    <property type="evidence" value="ECO:0007669"/>
    <property type="project" value="TreeGrafter"/>
</dbReference>
<keyword evidence="11" id="KW-1185">Reference proteome</keyword>
<feature type="compositionally biased region" description="Basic and acidic residues" evidence="6">
    <location>
        <begin position="873"/>
        <end position="893"/>
    </location>
</feature>
<dbReference type="RefSeq" id="XP_064653405.1">
    <property type="nucleotide sequence ID" value="XM_064808404.1"/>
</dbReference>
<dbReference type="GO" id="GO:0000111">
    <property type="term" value="C:nucleotide-excision repair factor 2 complex"/>
    <property type="evidence" value="ECO:0007669"/>
    <property type="project" value="TreeGrafter"/>
</dbReference>
<dbReference type="InterPro" id="IPR018328">
    <property type="entry name" value="Rad4_beta-hairpin_dom3"/>
</dbReference>
<feature type="domain" description="Rad4 beta-hairpin" evidence="8">
    <location>
        <begin position="567"/>
        <end position="633"/>
    </location>
</feature>
<dbReference type="Pfam" id="PF03835">
    <property type="entry name" value="Rad4"/>
    <property type="match status" value="1"/>
</dbReference>
<dbReference type="SMART" id="SM01031">
    <property type="entry name" value="BHD_2"/>
    <property type="match status" value="1"/>
</dbReference>
<evidence type="ECO:0008006" key="12">
    <source>
        <dbReference type="Google" id="ProtNLM"/>
    </source>
</evidence>
<dbReference type="Gene3D" id="2.20.20.110">
    <property type="entry name" value="Rad4, beta-hairpin domain BHD1"/>
    <property type="match status" value="1"/>
</dbReference>
<gene>
    <name evidence="10" type="ORF">LTR77_011193</name>
</gene>
<dbReference type="InterPro" id="IPR038765">
    <property type="entry name" value="Papain-like_cys_pep_sf"/>
</dbReference>
<dbReference type="EMBL" id="JAVRRT010000035">
    <property type="protein sequence ID" value="KAK5162762.1"/>
    <property type="molecule type" value="Genomic_DNA"/>
</dbReference>
<dbReference type="PANTHER" id="PTHR12135">
    <property type="entry name" value="DNA REPAIR PROTEIN XP-C / RAD4"/>
    <property type="match status" value="1"/>
</dbReference>
<feature type="compositionally biased region" description="Polar residues" evidence="6">
    <location>
        <begin position="1038"/>
        <end position="1049"/>
    </location>
</feature>
<evidence type="ECO:0000259" key="7">
    <source>
        <dbReference type="SMART" id="SM01030"/>
    </source>
</evidence>
<dbReference type="GO" id="GO:0006289">
    <property type="term" value="P:nucleotide-excision repair"/>
    <property type="evidence" value="ECO:0007669"/>
    <property type="project" value="InterPro"/>
</dbReference>
<evidence type="ECO:0000256" key="4">
    <source>
        <dbReference type="ARBA" id="ARBA00023204"/>
    </source>
</evidence>
<feature type="region of interest" description="Disordered" evidence="6">
    <location>
        <begin position="1"/>
        <end position="39"/>
    </location>
</feature>
<proteinExistence type="inferred from homology"/>
<feature type="region of interest" description="Disordered" evidence="6">
    <location>
        <begin position="587"/>
        <end position="615"/>
    </location>
</feature>
<dbReference type="InterPro" id="IPR018326">
    <property type="entry name" value="Rad4_beta-hairpin_dom1"/>
</dbReference>
<dbReference type="InterPro" id="IPR018327">
    <property type="entry name" value="BHD_2"/>
</dbReference>
<dbReference type="Pfam" id="PF10404">
    <property type="entry name" value="BHD_2"/>
    <property type="match status" value="1"/>
</dbReference>
<dbReference type="InterPro" id="IPR042488">
    <property type="entry name" value="Rad4_BHD3_sf"/>
</dbReference>
<feature type="compositionally biased region" description="Low complexity" evidence="6">
    <location>
        <begin position="122"/>
        <end position="132"/>
    </location>
</feature>
<comment type="caution">
    <text evidence="10">The sequence shown here is derived from an EMBL/GenBank/DDBJ whole genome shotgun (WGS) entry which is preliminary data.</text>
</comment>
<feature type="domain" description="Rad4 beta-hairpin" evidence="7">
    <location>
        <begin position="507"/>
        <end position="565"/>
    </location>
</feature>
<keyword evidence="4" id="KW-0234">DNA repair</keyword>
<dbReference type="InterPro" id="IPR036985">
    <property type="entry name" value="Transglutaminase-like_sf"/>
</dbReference>
<feature type="compositionally biased region" description="Polar residues" evidence="6">
    <location>
        <begin position="1058"/>
        <end position="1068"/>
    </location>
</feature>
<dbReference type="GO" id="GO:0005737">
    <property type="term" value="C:cytoplasm"/>
    <property type="evidence" value="ECO:0007669"/>
    <property type="project" value="TreeGrafter"/>
</dbReference>
<feature type="region of interest" description="Disordered" evidence="6">
    <location>
        <begin position="761"/>
        <end position="786"/>
    </location>
</feature>
<evidence type="ECO:0000313" key="11">
    <source>
        <dbReference type="Proteomes" id="UP001337655"/>
    </source>
</evidence>
<comment type="subcellular location">
    <subcellularLocation>
        <location evidence="1">Nucleus</location>
    </subcellularLocation>
</comment>
<feature type="compositionally biased region" description="Basic and acidic residues" evidence="6">
    <location>
        <begin position="980"/>
        <end position="989"/>
    </location>
</feature>
<sequence length="1104" mass="120308">MAPNRGKGKARAVDGPARALTNGQRTTRSSRKSKAGNDDVYGDMLAEAAVVDPLAEELSDRPLKRRRVAAKSKPDAGSPGKHERQLNTPPRPLPLNMQTVEDSSASDDEDESDFGFEDVDLDQPAASSPAAADQHDDGIADVSVAVDSVPKRQVRLKRKPASVAEKAYRLQVHKAHVLCLLGHCMYINSWCNNLSVQRHLRPLLPKNVISFLNPKAADSQFRQTEAFMDGLRQASDIFRGTFQITASGMRSAQWETEPDDIKAGPVDRSDFISAARDLEGSQDTGNQLFCALLRSVGVEARLVCSLQPLPFGNPTNKSSTPQKVNKPVVYATASGMRSSAPNSDTDDHAMQSSSTVGKVPSARRRLGQPSFAPDPAPPVASSKPKTSVRRLNFPVFWIEAFNPAHQKWIPVDPIVSSTVAKPSKLEPPSSYHLTQLSYAIAFEQDCVVRDVTRRYARAFNAKTRRTRVESTTNGAAWFKKVLRFFRRRGEALDRDQVEDAELSQREAKEGLPGNVVDFKDHPYYALERHMRRHEVIHPRREVGKVNAGTAAKPRMEAVYRRTDVCICRSADKWFRLGREIKEGEQPLKRIPAPRSRRLQRSPSAAMDGDDGGEEEREMTPLYAHFQTDLYVPQPVRNGKVPRNAFGNLDIYVPSMVPAGGVHVRHPLARDAAKVLGVDWVDAVTGFKFEGRRGTPVTDGVVIAEENGDSVRTIIEGLLDERVEEEAMARSKVALGLWRKFLVGLRIRERVATYGEAAADVEMEEDHGGNNDDLDYEGGGFVQSDAADNETLPTAGRFSLMELASGTASRKKKVDGAAKQSNKRVKDEESEEAADFSDAGSEDGDEDDSRANPSTSASRVTRSRRRIVEDEDSAHETTPERGEALHTAHHHASDEEGGGFLPDDSDNDITGGGFLPSAVTQEGYGGGGFVPTDDGSRLLQDGLDEGGGGFLPDEEAGPEVDDHVGNAAGDFLPVDGGGSGLEKDDHDDHGGGFVPDEDDMATEGNDGHSQNLQPRNEPHQELSRSANTPAEPPGEKQASDQTDIITSATPNRRLDADTTTRAINSSVTIAGTEPAASEADESDRGSMLSHDPEDEDAEPDWLESD</sequence>
<organism evidence="10 11">
    <name type="scientific">Saxophila tyrrhenica</name>
    <dbReference type="NCBI Taxonomy" id="1690608"/>
    <lineage>
        <taxon>Eukaryota</taxon>
        <taxon>Fungi</taxon>
        <taxon>Dikarya</taxon>
        <taxon>Ascomycota</taxon>
        <taxon>Pezizomycotina</taxon>
        <taxon>Dothideomycetes</taxon>
        <taxon>Dothideomycetidae</taxon>
        <taxon>Mycosphaerellales</taxon>
        <taxon>Extremaceae</taxon>
        <taxon>Saxophila</taxon>
    </lineage>
</organism>
<evidence type="ECO:0000256" key="3">
    <source>
        <dbReference type="ARBA" id="ARBA00022763"/>
    </source>
</evidence>
<feature type="region of interest" description="Disordered" evidence="6">
    <location>
        <begin position="53"/>
        <end position="137"/>
    </location>
</feature>
<protein>
    <recommendedName>
        <fullName evidence="12">Rad4-domain-containing protein</fullName>
    </recommendedName>
</protein>
<feature type="compositionally biased region" description="Acidic residues" evidence="6">
    <location>
        <begin position="1091"/>
        <end position="1104"/>
    </location>
</feature>
<evidence type="ECO:0000256" key="6">
    <source>
        <dbReference type="SAM" id="MobiDB-lite"/>
    </source>
</evidence>
<feature type="region of interest" description="Disordered" evidence="6">
    <location>
        <begin position="335"/>
        <end position="384"/>
    </location>
</feature>
<dbReference type="PANTHER" id="PTHR12135:SF0">
    <property type="entry name" value="DNA REPAIR PROTEIN COMPLEMENTING XP-C CELLS"/>
    <property type="match status" value="1"/>
</dbReference>
<evidence type="ECO:0000259" key="8">
    <source>
        <dbReference type="SMART" id="SM01031"/>
    </source>
</evidence>
<keyword evidence="3" id="KW-0227">DNA damage</keyword>
<accession>A0AAV9NVV0</accession>
<dbReference type="GeneID" id="89932512"/>
<dbReference type="Pfam" id="PF10403">
    <property type="entry name" value="BHD_1"/>
    <property type="match status" value="1"/>
</dbReference>
<dbReference type="SMART" id="SM01030">
    <property type="entry name" value="BHD_1"/>
    <property type="match status" value="1"/>
</dbReference>
<evidence type="ECO:0000256" key="5">
    <source>
        <dbReference type="ARBA" id="ARBA00023242"/>
    </source>
</evidence>
<dbReference type="InterPro" id="IPR018325">
    <property type="entry name" value="Rad4/PNGase_transGLS-fold"/>
</dbReference>
<dbReference type="GO" id="GO:0003684">
    <property type="term" value="F:damaged DNA binding"/>
    <property type="evidence" value="ECO:0007669"/>
    <property type="project" value="InterPro"/>
</dbReference>
<dbReference type="Proteomes" id="UP001337655">
    <property type="component" value="Unassembled WGS sequence"/>
</dbReference>
<dbReference type="InterPro" id="IPR004583">
    <property type="entry name" value="DNA_repair_Rad4"/>
</dbReference>
<feature type="compositionally biased region" description="Acidic residues" evidence="6">
    <location>
        <begin position="827"/>
        <end position="847"/>
    </location>
</feature>
<evidence type="ECO:0000259" key="9">
    <source>
        <dbReference type="SMART" id="SM01032"/>
    </source>
</evidence>